<evidence type="ECO:0000313" key="3">
    <source>
        <dbReference type="Proteomes" id="UP000544054"/>
    </source>
</evidence>
<organism evidence="2 3">
    <name type="scientific">Chryseobacterium antibioticum</name>
    <dbReference type="NCBI Taxonomy" id="2728847"/>
    <lineage>
        <taxon>Bacteria</taxon>
        <taxon>Pseudomonadati</taxon>
        <taxon>Bacteroidota</taxon>
        <taxon>Flavobacteriia</taxon>
        <taxon>Flavobacteriales</taxon>
        <taxon>Weeksellaceae</taxon>
        <taxon>Chryseobacterium group</taxon>
        <taxon>Chryseobacterium</taxon>
    </lineage>
</organism>
<proteinExistence type="predicted"/>
<dbReference type="RefSeq" id="WP_169233138.1">
    <property type="nucleotide sequence ID" value="NZ_JABBGI010000002.1"/>
</dbReference>
<accession>A0A7Y0AK05</accession>
<keyword evidence="1" id="KW-1133">Transmembrane helix</keyword>
<protein>
    <submittedName>
        <fullName evidence="2">Uncharacterized protein</fullName>
    </submittedName>
</protein>
<gene>
    <name evidence="2" type="ORF">HHL23_01905</name>
</gene>
<reference evidence="2 3" key="1">
    <citation type="submission" date="2020-04" db="EMBL/GenBank/DDBJ databases">
        <title>Chryseobacterium sp. RP-3-3 sp. nov., isolated from Jeju soil.</title>
        <authorList>
            <person name="Dahal R.H."/>
        </authorList>
    </citation>
    <scope>NUCLEOTIDE SEQUENCE [LARGE SCALE GENOMIC DNA]</scope>
    <source>
        <strain evidence="2 3">RP-3-3</strain>
    </source>
</reference>
<feature type="transmembrane region" description="Helical" evidence="1">
    <location>
        <begin position="21"/>
        <end position="51"/>
    </location>
</feature>
<keyword evidence="1" id="KW-0812">Transmembrane</keyword>
<feature type="transmembrane region" description="Helical" evidence="1">
    <location>
        <begin position="198"/>
        <end position="219"/>
    </location>
</feature>
<feature type="transmembrane region" description="Helical" evidence="1">
    <location>
        <begin position="129"/>
        <end position="149"/>
    </location>
</feature>
<dbReference type="EMBL" id="JABBGI010000002">
    <property type="protein sequence ID" value="NML68555.1"/>
    <property type="molecule type" value="Genomic_DNA"/>
</dbReference>
<evidence type="ECO:0000313" key="2">
    <source>
        <dbReference type="EMBL" id="NML68555.1"/>
    </source>
</evidence>
<evidence type="ECO:0000256" key="1">
    <source>
        <dbReference type="SAM" id="Phobius"/>
    </source>
</evidence>
<sequence length="220" mass="25427">MTTLLNFDLNLPVHIHNFDQLVLWLAILASIGTITTGAYLASFSQGFLYMVKTYENKNRLKKFSLINLQLPFRQSYFKNILFGINSKTNTIINKSLKADALFMPFAYGTLLLLFSYFLLRFDGKDNPAIISWLLNCWYFPLIAYAMDIFENRFTVSLLKKLEILKLTKTTNSEDRKLNESDKNQLICRFRIKILIASGLKWMAAIFSIAILLAALWNLLL</sequence>
<keyword evidence="1" id="KW-0472">Membrane</keyword>
<dbReference type="Proteomes" id="UP000544054">
    <property type="component" value="Unassembled WGS sequence"/>
</dbReference>
<keyword evidence="3" id="KW-1185">Reference proteome</keyword>
<feature type="transmembrane region" description="Helical" evidence="1">
    <location>
        <begin position="100"/>
        <end position="117"/>
    </location>
</feature>
<dbReference type="AlphaFoldDB" id="A0A7Y0AK05"/>
<comment type="caution">
    <text evidence="2">The sequence shown here is derived from an EMBL/GenBank/DDBJ whole genome shotgun (WGS) entry which is preliminary data.</text>
</comment>
<name>A0A7Y0AK05_9FLAO</name>